<reference evidence="3 4" key="1">
    <citation type="submission" date="2023-07" db="EMBL/GenBank/DDBJ databases">
        <title>Functional and genomic diversity of the sorghum phyllosphere microbiome.</title>
        <authorList>
            <person name="Shade A."/>
        </authorList>
    </citation>
    <scope>NUCLEOTIDE SEQUENCE [LARGE SCALE GENOMIC DNA]</scope>
    <source>
        <strain evidence="3 4">SORGH_AS_0892</strain>
    </source>
</reference>
<accession>A0ABU0U8G2</accession>
<keyword evidence="1" id="KW-1133">Transmembrane helix</keyword>
<protein>
    <submittedName>
        <fullName evidence="3">Membrane protease YdiL (CAAX protease family)</fullName>
    </submittedName>
</protein>
<dbReference type="InterPro" id="IPR003675">
    <property type="entry name" value="Rce1/LyrA-like_dom"/>
</dbReference>
<keyword evidence="1" id="KW-0472">Membrane</keyword>
<dbReference type="PANTHER" id="PTHR35797:SF1">
    <property type="entry name" value="PROTEASE"/>
    <property type="match status" value="1"/>
</dbReference>
<gene>
    <name evidence="3" type="ORF">QE382_003073</name>
</gene>
<name>A0ABU0U8G2_9SPHI</name>
<evidence type="ECO:0000259" key="2">
    <source>
        <dbReference type="Pfam" id="PF02517"/>
    </source>
</evidence>
<dbReference type="GO" id="GO:0006508">
    <property type="term" value="P:proteolysis"/>
    <property type="evidence" value="ECO:0007669"/>
    <property type="project" value="UniProtKB-KW"/>
</dbReference>
<dbReference type="PROSITE" id="PS51257">
    <property type="entry name" value="PROKAR_LIPOPROTEIN"/>
    <property type="match status" value="1"/>
</dbReference>
<keyword evidence="3" id="KW-0645">Protease</keyword>
<dbReference type="EMBL" id="JAUTBA010000001">
    <property type="protein sequence ID" value="MDQ1151089.1"/>
    <property type="molecule type" value="Genomic_DNA"/>
</dbReference>
<comment type="caution">
    <text evidence="3">The sequence shown here is derived from an EMBL/GenBank/DDBJ whole genome shotgun (WGS) entry which is preliminary data.</text>
</comment>
<dbReference type="Proteomes" id="UP001244640">
    <property type="component" value="Unassembled WGS sequence"/>
</dbReference>
<organism evidence="3 4">
    <name type="scientific">Sphingobacterium zeae</name>
    <dbReference type="NCBI Taxonomy" id="1776859"/>
    <lineage>
        <taxon>Bacteria</taxon>
        <taxon>Pseudomonadati</taxon>
        <taxon>Bacteroidota</taxon>
        <taxon>Sphingobacteriia</taxon>
        <taxon>Sphingobacteriales</taxon>
        <taxon>Sphingobacteriaceae</taxon>
        <taxon>Sphingobacterium</taxon>
    </lineage>
</organism>
<feature type="transmembrane region" description="Helical" evidence="1">
    <location>
        <begin position="99"/>
        <end position="120"/>
    </location>
</feature>
<dbReference type="InterPro" id="IPR042150">
    <property type="entry name" value="MmRce1-like"/>
</dbReference>
<feature type="transmembrane region" description="Helical" evidence="1">
    <location>
        <begin position="36"/>
        <end position="58"/>
    </location>
</feature>
<dbReference type="PANTHER" id="PTHR35797">
    <property type="entry name" value="PROTEASE-RELATED"/>
    <property type="match status" value="1"/>
</dbReference>
<evidence type="ECO:0000256" key="1">
    <source>
        <dbReference type="SAM" id="Phobius"/>
    </source>
</evidence>
<feature type="transmembrane region" description="Helical" evidence="1">
    <location>
        <begin position="70"/>
        <end position="93"/>
    </location>
</feature>
<feature type="transmembrane region" description="Helical" evidence="1">
    <location>
        <begin position="7"/>
        <end position="24"/>
    </location>
</feature>
<feature type="transmembrane region" description="Helical" evidence="1">
    <location>
        <begin position="195"/>
        <end position="216"/>
    </location>
</feature>
<dbReference type="RefSeq" id="WP_307186622.1">
    <property type="nucleotide sequence ID" value="NZ_JAUTBA010000001.1"/>
</dbReference>
<feature type="transmembrane region" description="Helical" evidence="1">
    <location>
        <begin position="132"/>
        <end position="149"/>
    </location>
</feature>
<keyword evidence="1" id="KW-0812">Transmembrane</keyword>
<dbReference type="GO" id="GO:0008233">
    <property type="term" value="F:peptidase activity"/>
    <property type="evidence" value="ECO:0007669"/>
    <property type="project" value="UniProtKB-KW"/>
</dbReference>
<evidence type="ECO:0000313" key="3">
    <source>
        <dbReference type="EMBL" id="MDQ1151089.1"/>
    </source>
</evidence>
<feature type="domain" description="CAAX prenyl protease 2/Lysostaphin resistance protein A-like" evidence="2">
    <location>
        <begin position="100"/>
        <end position="192"/>
    </location>
</feature>
<dbReference type="Pfam" id="PF02517">
    <property type="entry name" value="Rce1-like"/>
    <property type="match status" value="1"/>
</dbReference>
<sequence length="230" mass="25913">MKRKINYWAVIVYYIIAIACRYLTNKTELLHAIDNPYLTSILTGMGPALGAGIVFVTFKIKPILSLKGNYRSLLFPITLYWIFPVVLISTVSYFSKGTIPYLTVFTVLIYGLLEEIGWRGFLYQEFKTLKPIYNILLLSLLWFLWHLNFDFTPVHFSFFAILVLGSWGIGKVADATGSLVAVSAFHSLNNFFPGINAKSGAILGILLLVWVIALVVRKKMKLAASVYKAN</sequence>
<evidence type="ECO:0000313" key="4">
    <source>
        <dbReference type="Proteomes" id="UP001244640"/>
    </source>
</evidence>
<proteinExistence type="predicted"/>
<keyword evidence="4" id="KW-1185">Reference proteome</keyword>
<keyword evidence="3" id="KW-0378">Hydrolase</keyword>